<keyword evidence="3" id="KW-0028">Amino-acid biosynthesis</keyword>
<keyword evidence="6" id="KW-0198">Cysteine biosynthesis</keyword>
<evidence type="ECO:0000259" key="7">
    <source>
        <dbReference type="Pfam" id="PF00291"/>
    </source>
</evidence>
<dbReference type="PANTHER" id="PTHR10314">
    <property type="entry name" value="CYSTATHIONINE BETA-SYNTHASE"/>
    <property type="match status" value="1"/>
</dbReference>
<keyword evidence="5" id="KW-0663">Pyridoxal phosphate</keyword>
<evidence type="ECO:0000313" key="9">
    <source>
        <dbReference type="EMBL" id="VFT99132.1"/>
    </source>
</evidence>
<reference evidence="9 10" key="1">
    <citation type="submission" date="2019-03" db="EMBL/GenBank/DDBJ databases">
        <authorList>
            <person name="Gaulin E."/>
            <person name="Dumas B."/>
        </authorList>
    </citation>
    <scope>NUCLEOTIDE SEQUENCE [LARGE SCALE GENOMIC DNA]</scope>
    <source>
        <strain evidence="9">CBS 568.67</strain>
    </source>
</reference>
<sequence>MTSSIVQRAGVGLSLLASGTAAGVWFERSAKTLDEPPKEEIVTIAGAIGNTPLLEIKSLSKLTGCRILAKAEFMNPSGSVKDRAAKYLIEDAEKEGNLKPGGTVVEATGGNTGLGLAIVAASKGYKTIFTMPDKTSSEKIELMQVLGATVHVQPSVGMDDPEHFYNVAKRIVAADPLCFGPDQFENVANSRAHYEGTGPEIWHQTAGKVDGFIVASGTGGTIGGVSKFLKEKNPAIQVWHIDPNEGGASSDYVNSKQTNSKVAPNGFEVIPKRDGSTIAEGIGLARVTPNFKFGAIDKGIFGTNVEIVKMAYYLLRHEGACQNSLARARQATLSTCCRACVDTSIFVGPSAALNVVGAVKMAQALGPGHTVVTVLCDGGDRYRSKLFNAAWLAEHNLTESVNLPLEL</sequence>
<dbReference type="Proteomes" id="UP000332933">
    <property type="component" value="Unassembled WGS sequence"/>
</dbReference>
<accession>A0A485LKF6</accession>
<feature type="domain" description="Tryptophan synthase beta chain-like PALP" evidence="7">
    <location>
        <begin position="45"/>
        <end position="319"/>
    </location>
</feature>
<dbReference type="Gene3D" id="3.40.50.1100">
    <property type="match status" value="2"/>
</dbReference>
<dbReference type="AlphaFoldDB" id="A0A485LKF6"/>
<protein>
    <submittedName>
        <fullName evidence="9">Aste57867_22472 protein</fullName>
    </submittedName>
</protein>
<comment type="cofactor">
    <cofactor evidence="1">
        <name>pyridoxal 5'-phosphate</name>
        <dbReference type="ChEBI" id="CHEBI:597326"/>
    </cofactor>
</comment>
<proteinExistence type="inferred from homology"/>
<gene>
    <name evidence="9" type="primary">Aste57867_22472</name>
    <name evidence="8" type="ORF">As57867_022402</name>
    <name evidence="9" type="ORF">ASTE57867_22472</name>
</gene>
<dbReference type="InterPro" id="IPR001216">
    <property type="entry name" value="P-phosphate_BS"/>
</dbReference>
<comment type="similarity">
    <text evidence="2">Belongs to the cysteine synthase/cystathionine beta-synthase family.</text>
</comment>
<keyword evidence="4" id="KW-0808">Transferase</keyword>
<evidence type="ECO:0000313" key="8">
    <source>
        <dbReference type="EMBL" id="KAF0685687.1"/>
    </source>
</evidence>
<dbReference type="SUPFAM" id="SSF53686">
    <property type="entry name" value="Tryptophan synthase beta subunit-like PLP-dependent enzymes"/>
    <property type="match status" value="1"/>
</dbReference>
<name>A0A485LKF6_9STRA</name>
<dbReference type="EMBL" id="CAADRA010007086">
    <property type="protein sequence ID" value="VFT99132.1"/>
    <property type="molecule type" value="Genomic_DNA"/>
</dbReference>
<evidence type="ECO:0000256" key="4">
    <source>
        <dbReference type="ARBA" id="ARBA00022679"/>
    </source>
</evidence>
<organism evidence="9 10">
    <name type="scientific">Aphanomyces stellatus</name>
    <dbReference type="NCBI Taxonomy" id="120398"/>
    <lineage>
        <taxon>Eukaryota</taxon>
        <taxon>Sar</taxon>
        <taxon>Stramenopiles</taxon>
        <taxon>Oomycota</taxon>
        <taxon>Saprolegniomycetes</taxon>
        <taxon>Saprolegniales</taxon>
        <taxon>Verrucalvaceae</taxon>
        <taxon>Aphanomyces</taxon>
    </lineage>
</organism>
<dbReference type="InterPro" id="IPR001926">
    <property type="entry name" value="TrpB-like_PALP"/>
</dbReference>
<dbReference type="OrthoDB" id="10259545at2759"/>
<evidence type="ECO:0000313" key="10">
    <source>
        <dbReference type="Proteomes" id="UP000332933"/>
    </source>
</evidence>
<dbReference type="InterPro" id="IPR050214">
    <property type="entry name" value="Cys_Synth/Cystath_Beta-Synth"/>
</dbReference>
<keyword evidence="10" id="KW-1185">Reference proteome</keyword>
<dbReference type="CDD" id="cd01561">
    <property type="entry name" value="CBS_like"/>
    <property type="match status" value="1"/>
</dbReference>
<dbReference type="FunFam" id="3.40.50.1100:FF:000016">
    <property type="entry name" value="Cysteine synthase A"/>
    <property type="match status" value="1"/>
</dbReference>
<evidence type="ECO:0000256" key="6">
    <source>
        <dbReference type="ARBA" id="ARBA00023192"/>
    </source>
</evidence>
<dbReference type="GO" id="GO:0016740">
    <property type="term" value="F:transferase activity"/>
    <property type="evidence" value="ECO:0007669"/>
    <property type="project" value="UniProtKB-KW"/>
</dbReference>
<dbReference type="Pfam" id="PF00291">
    <property type="entry name" value="PALP"/>
    <property type="match status" value="1"/>
</dbReference>
<evidence type="ECO:0000256" key="2">
    <source>
        <dbReference type="ARBA" id="ARBA00007103"/>
    </source>
</evidence>
<dbReference type="PROSITE" id="PS00901">
    <property type="entry name" value="CYS_SYNTHASE"/>
    <property type="match status" value="1"/>
</dbReference>
<dbReference type="EMBL" id="VJMH01007060">
    <property type="protein sequence ID" value="KAF0685687.1"/>
    <property type="molecule type" value="Genomic_DNA"/>
</dbReference>
<evidence type="ECO:0000256" key="1">
    <source>
        <dbReference type="ARBA" id="ARBA00001933"/>
    </source>
</evidence>
<dbReference type="InterPro" id="IPR036052">
    <property type="entry name" value="TrpB-like_PALP_sf"/>
</dbReference>
<dbReference type="GO" id="GO:0006535">
    <property type="term" value="P:cysteine biosynthetic process from serine"/>
    <property type="evidence" value="ECO:0007669"/>
    <property type="project" value="InterPro"/>
</dbReference>
<evidence type="ECO:0000256" key="5">
    <source>
        <dbReference type="ARBA" id="ARBA00022898"/>
    </source>
</evidence>
<evidence type="ECO:0000256" key="3">
    <source>
        <dbReference type="ARBA" id="ARBA00022605"/>
    </source>
</evidence>
<reference evidence="8" key="2">
    <citation type="submission" date="2019-06" db="EMBL/GenBank/DDBJ databases">
        <title>Genomics analysis of Aphanomyces spp. identifies a new class of oomycete effector associated with host adaptation.</title>
        <authorList>
            <person name="Gaulin E."/>
        </authorList>
    </citation>
    <scope>NUCLEOTIDE SEQUENCE</scope>
    <source>
        <strain evidence="8">CBS 578.67</strain>
    </source>
</reference>